<protein>
    <recommendedName>
        <fullName evidence="3">ThiS family protein</fullName>
    </recommendedName>
</protein>
<comment type="caution">
    <text evidence="1">The sequence shown here is derived from an EMBL/GenBank/DDBJ whole genome shotgun (WGS) entry which is preliminary data.</text>
</comment>
<name>A0A327Z1A3_9ACTN</name>
<gene>
    <name evidence="1" type="ORF">B0I29_13080</name>
</gene>
<dbReference type="EMBL" id="QLMJ01000030">
    <property type="protein sequence ID" value="RAK25871.1"/>
    <property type="molecule type" value="Genomic_DNA"/>
</dbReference>
<evidence type="ECO:0000313" key="1">
    <source>
        <dbReference type="EMBL" id="RAK25871.1"/>
    </source>
</evidence>
<keyword evidence="2" id="KW-1185">Reference proteome</keyword>
<dbReference type="AlphaFoldDB" id="A0A327Z1A3"/>
<dbReference type="RefSeq" id="WP_111654990.1">
    <property type="nucleotide sequence ID" value="NZ_JACHWI010000001.1"/>
</dbReference>
<sequence>MLTVDIVEEATTGRPPERWRLELPSERLTLRELIRRRAAAEPEQAITSFARNGFVVLVGDRQIEDLDEMIELRPGAEVTFLRLIPLAGG</sequence>
<accession>A0A327Z1A3</accession>
<reference evidence="1 2" key="1">
    <citation type="submission" date="2018-06" db="EMBL/GenBank/DDBJ databases">
        <title>Genomic Encyclopedia of Type Strains, Phase III (KMG-III): the genomes of soil and plant-associated and newly described type strains.</title>
        <authorList>
            <person name="Whitman W."/>
        </authorList>
    </citation>
    <scope>NUCLEOTIDE SEQUENCE [LARGE SCALE GENOMIC DNA]</scope>
    <source>
        <strain evidence="1 2">CGMCC 4.7090</strain>
    </source>
</reference>
<evidence type="ECO:0000313" key="2">
    <source>
        <dbReference type="Proteomes" id="UP000249341"/>
    </source>
</evidence>
<evidence type="ECO:0008006" key="3">
    <source>
        <dbReference type="Google" id="ProtNLM"/>
    </source>
</evidence>
<dbReference type="OrthoDB" id="214814at2"/>
<dbReference type="Proteomes" id="UP000249341">
    <property type="component" value="Unassembled WGS sequence"/>
</dbReference>
<organism evidence="1 2">
    <name type="scientific">Actinoplanes lutulentus</name>
    <dbReference type="NCBI Taxonomy" id="1287878"/>
    <lineage>
        <taxon>Bacteria</taxon>
        <taxon>Bacillati</taxon>
        <taxon>Actinomycetota</taxon>
        <taxon>Actinomycetes</taxon>
        <taxon>Micromonosporales</taxon>
        <taxon>Micromonosporaceae</taxon>
        <taxon>Actinoplanes</taxon>
    </lineage>
</organism>
<proteinExistence type="predicted"/>